<keyword evidence="6" id="KW-0997">Cell inner membrane</keyword>
<reference evidence="10 11" key="1">
    <citation type="submission" date="2017-02" db="EMBL/GenBank/DDBJ databases">
        <authorList>
            <person name="Peterson S.W."/>
        </authorList>
    </citation>
    <scope>NUCLEOTIDE SEQUENCE [LARGE SCALE GENOMIC DNA]</scope>
    <source>
        <strain evidence="10 11">DSM 21749</strain>
    </source>
</reference>
<keyword evidence="4" id="KW-1003">Cell membrane</keyword>
<keyword evidence="7" id="KW-0812">Transmembrane</keyword>
<comment type="subcellular location">
    <subcellularLocation>
        <location evidence="1">Cell inner membrane</location>
        <topology evidence="1">Single-pass membrane protein</topology>
    </subcellularLocation>
</comment>
<dbReference type="Proteomes" id="UP000190061">
    <property type="component" value="Unassembled WGS sequence"/>
</dbReference>
<proteinExistence type="inferred from homology"/>
<protein>
    <recommendedName>
        <fullName evidence="3">Type II secretion system protein J</fullName>
    </recommendedName>
</protein>
<dbReference type="SUPFAM" id="SSF54523">
    <property type="entry name" value="Pili subunits"/>
    <property type="match status" value="1"/>
</dbReference>
<dbReference type="EMBL" id="FUXP01000001">
    <property type="protein sequence ID" value="SJZ71287.1"/>
    <property type="molecule type" value="Genomic_DNA"/>
</dbReference>
<evidence type="ECO:0000256" key="4">
    <source>
        <dbReference type="ARBA" id="ARBA00022475"/>
    </source>
</evidence>
<evidence type="ECO:0000256" key="2">
    <source>
        <dbReference type="ARBA" id="ARBA00011084"/>
    </source>
</evidence>
<evidence type="ECO:0000256" key="3">
    <source>
        <dbReference type="ARBA" id="ARBA00021539"/>
    </source>
</evidence>
<evidence type="ECO:0000256" key="8">
    <source>
        <dbReference type="ARBA" id="ARBA00022989"/>
    </source>
</evidence>
<dbReference type="OrthoDB" id="9794345at2"/>
<keyword evidence="5" id="KW-0488">Methylation</keyword>
<evidence type="ECO:0000313" key="11">
    <source>
        <dbReference type="Proteomes" id="UP000190061"/>
    </source>
</evidence>
<dbReference type="Pfam" id="PF11612">
    <property type="entry name" value="T2SSJ"/>
    <property type="match status" value="1"/>
</dbReference>
<dbReference type="PANTHER" id="PTHR39583:SF2">
    <property type="entry name" value="TYPE II SECRETION SYSTEM PROTEIN J"/>
    <property type="match status" value="1"/>
</dbReference>
<gene>
    <name evidence="10" type="ORF">SAMN02745674_00621</name>
</gene>
<sequence length="203" mass="21833">MTRRRRAAGFTLVEMLVALLVFVLLSAVGVGVMAYAVDNQGVIQSRMDRLGEFQRARALLQADLAQAAVRRVRGRDGMAARDAFVGSTGGTPSGGAPLLALVRRGFANPDEEPRASMQYVEYRLVDGQLERAVRGALDGAMTGTPQVLLTGIRAASVDYHYRGAWNRGWAGGLEALPDAVRLEMELEGLGRVEQWLLLPGAGP</sequence>
<dbReference type="Gene3D" id="2.10.70.20">
    <property type="entry name" value="gspk-gspi-gspj complex like domains"/>
    <property type="match status" value="1"/>
</dbReference>
<dbReference type="STRING" id="1122188.SAMN02745674_00621"/>
<evidence type="ECO:0000313" key="10">
    <source>
        <dbReference type="EMBL" id="SJZ71287.1"/>
    </source>
</evidence>
<dbReference type="InterPro" id="IPR045584">
    <property type="entry name" value="Pilin-like"/>
</dbReference>
<dbReference type="GO" id="GO:0015627">
    <property type="term" value="C:type II protein secretion system complex"/>
    <property type="evidence" value="ECO:0007669"/>
    <property type="project" value="InterPro"/>
</dbReference>
<dbReference type="RefSeq" id="WP_078757205.1">
    <property type="nucleotide sequence ID" value="NZ_FUXP01000001.1"/>
</dbReference>
<name>A0A1T4MWW0_9GAMM</name>
<accession>A0A1T4MWW0</accession>
<dbReference type="NCBIfam" id="TIGR02532">
    <property type="entry name" value="IV_pilin_GFxxxE"/>
    <property type="match status" value="1"/>
</dbReference>
<keyword evidence="11" id="KW-1185">Reference proteome</keyword>
<dbReference type="Pfam" id="PF07963">
    <property type="entry name" value="N_methyl"/>
    <property type="match status" value="1"/>
</dbReference>
<dbReference type="InterPro" id="IPR051621">
    <property type="entry name" value="T2SS_protein_J"/>
</dbReference>
<dbReference type="NCBIfam" id="TIGR01711">
    <property type="entry name" value="gspJ"/>
    <property type="match status" value="1"/>
</dbReference>
<dbReference type="InterPro" id="IPR010055">
    <property type="entry name" value="T2SS_protein-GspJ"/>
</dbReference>
<dbReference type="AlphaFoldDB" id="A0A1T4MWW0"/>
<evidence type="ECO:0000256" key="6">
    <source>
        <dbReference type="ARBA" id="ARBA00022519"/>
    </source>
</evidence>
<dbReference type="PROSITE" id="PS00409">
    <property type="entry name" value="PROKAR_NTER_METHYL"/>
    <property type="match status" value="1"/>
</dbReference>
<evidence type="ECO:0000256" key="5">
    <source>
        <dbReference type="ARBA" id="ARBA00022481"/>
    </source>
</evidence>
<organism evidence="10 11">
    <name type="scientific">Lysobacter spongiicola DSM 21749</name>
    <dbReference type="NCBI Taxonomy" id="1122188"/>
    <lineage>
        <taxon>Bacteria</taxon>
        <taxon>Pseudomonadati</taxon>
        <taxon>Pseudomonadota</taxon>
        <taxon>Gammaproteobacteria</taxon>
        <taxon>Lysobacterales</taxon>
        <taxon>Lysobacteraceae</taxon>
        <taxon>Novilysobacter</taxon>
    </lineage>
</organism>
<dbReference type="GO" id="GO:0015628">
    <property type="term" value="P:protein secretion by the type II secretion system"/>
    <property type="evidence" value="ECO:0007669"/>
    <property type="project" value="InterPro"/>
</dbReference>
<keyword evidence="8" id="KW-1133">Transmembrane helix</keyword>
<dbReference type="PANTHER" id="PTHR39583">
    <property type="entry name" value="TYPE II SECRETION SYSTEM PROTEIN J-RELATED"/>
    <property type="match status" value="1"/>
</dbReference>
<evidence type="ECO:0000256" key="1">
    <source>
        <dbReference type="ARBA" id="ARBA00004377"/>
    </source>
</evidence>
<keyword evidence="9" id="KW-0472">Membrane</keyword>
<evidence type="ECO:0000256" key="7">
    <source>
        <dbReference type="ARBA" id="ARBA00022692"/>
    </source>
</evidence>
<dbReference type="GO" id="GO:0005886">
    <property type="term" value="C:plasma membrane"/>
    <property type="evidence" value="ECO:0007669"/>
    <property type="project" value="UniProtKB-SubCell"/>
</dbReference>
<dbReference type="Gene3D" id="3.10.610.10">
    <property type="entry name" value="GSPII I/J protein-like"/>
    <property type="match status" value="1"/>
</dbReference>
<evidence type="ECO:0000256" key="9">
    <source>
        <dbReference type="ARBA" id="ARBA00023136"/>
    </source>
</evidence>
<comment type="similarity">
    <text evidence="2">Belongs to the GSP J family.</text>
</comment>
<dbReference type="InterPro" id="IPR012902">
    <property type="entry name" value="N_methyl_site"/>
</dbReference>